<dbReference type="Proteomes" id="UP000184278">
    <property type="component" value="Unassembled WGS sequence"/>
</dbReference>
<dbReference type="Pfam" id="PF00583">
    <property type="entry name" value="Acetyltransf_1"/>
    <property type="match status" value="1"/>
</dbReference>
<evidence type="ECO:0000313" key="3">
    <source>
        <dbReference type="Proteomes" id="UP000184278"/>
    </source>
</evidence>
<proteinExistence type="predicted"/>
<dbReference type="GO" id="GO:0016747">
    <property type="term" value="F:acyltransferase activity, transferring groups other than amino-acyl groups"/>
    <property type="evidence" value="ECO:0007669"/>
    <property type="project" value="InterPro"/>
</dbReference>
<dbReference type="PROSITE" id="PS51186">
    <property type="entry name" value="GNAT"/>
    <property type="match status" value="1"/>
</dbReference>
<protein>
    <submittedName>
        <fullName evidence="2">Acetyltransferase (GNAT) family protein</fullName>
    </submittedName>
</protein>
<dbReference type="SUPFAM" id="SSF55729">
    <property type="entry name" value="Acyl-CoA N-acyltransferases (Nat)"/>
    <property type="match status" value="1"/>
</dbReference>
<feature type="domain" description="N-acetyltransferase" evidence="1">
    <location>
        <begin position="114"/>
        <end position="253"/>
    </location>
</feature>
<dbReference type="InterPro" id="IPR000182">
    <property type="entry name" value="GNAT_dom"/>
</dbReference>
<sequence length="253" mass="29013">MLKKYYEKLFKQIAVDYNCTPEDLRKGEIIITKSEWNDGRRSYSPDMPFLQMATLGASTVIMADECLHEFLHGFIKDVEGHRLFELDNLLKLNDELKQYGYQMNSTHHMFLPCLDVTVSERFQVKWLYDSEIKQFYGDPRFPNAIAYPEPCPVRPDRIVVIATDGDNIMGMAGCSEDAPHWQQVGIDVLPEYRSRGIGTYLVTLLKNKIIEMDDTPFYGTAAANIMSQNIAIKSGFRPAWVETDAVKIIEDHS</sequence>
<dbReference type="RefSeq" id="WP_073390496.1">
    <property type="nucleotide sequence ID" value="NZ_FQXK01000063.1"/>
</dbReference>
<dbReference type="STRING" id="1121131.SAMN02745229_04069"/>
<organism evidence="2 3">
    <name type="scientific">Butyrivibrio fibrisolvens DSM 3071</name>
    <dbReference type="NCBI Taxonomy" id="1121131"/>
    <lineage>
        <taxon>Bacteria</taxon>
        <taxon>Bacillati</taxon>
        <taxon>Bacillota</taxon>
        <taxon>Clostridia</taxon>
        <taxon>Lachnospirales</taxon>
        <taxon>Lachnospiraceae</taxon>
        <taxon>Butyrivibrio</taxon>
    </lineage>
</organism>
<name>A0A1M6GCY1_BUTFI</name>
<dbReference type="AlphaFoldDB" id="A0A1M6GCY1"/>
<evidence type="ECO:0000259" key="1">
    <source>
        <dbReference type="PROSITE" id="PS51186"/>
    </source>
</evidence>
<dbReference type="Gene3D" id="3.40.630.30">
    <property type="match status" value="1"/>
</dbReference>
<dbReference type="InterPro" id="IPR016181">
    <property type="entry name" value="Acyl_CoA_acyltransferase"/>
</dbReference>
<gene>
    <name evidence="2" type="ORF">SAMN02745229_04069</name>
</gene>
<dbReference type="OrthoDB" id="1689703at2"/>
<accession>A0A1M6GCY1</accession>
<dbReference type="CDD" id="cd04301">
    <property type="entry name" value="NAT_SF"/>
    <property type="match status" value="1"/>
</dbReference>
<keyword evidence="2" id="KW-0808">Transferase</keyword>
<dbReference type="EMBL" id="FQXK01000063">
    <property type="protein sequence ID" value="SHJ07803.1"/>
    <property type="molecule type" value="Genomic_DNA"/>
</dbReference>
<evidence type="ECO:0000313" key="2">
    <source>
        <dbReference type="EMBL" id="SHJ07803.1"/>
    </source>
</evidence>
<reference evidence="3" key="1">
    <citation type="submission" date="2016-11" db="EMBL/GenBank/DDBJ databases">
        <authorList>
            <person name="Varghese N."/>
            <person name="Submissions S."/>
        </authorList>
    </citation>
    <scope>NUCLEOTIDE SEQUENCE [LARGE SCALE GENOMIC DNA]</scope>
    <source>
        <strain evidence="3">DSM 3071</strain>
    </source>
</reference>
<dbReference type="GeneID" id="89508056"/>
<keyword evidence="3" id="KW-1185">Reference proteome</keyword>